<gene>
    <name evidence="1" type="ORF">AC579_4178</name>
</gene>
<reference evidence="1 2" key="1">
    <citation type="submission" date="2015-07" db="EMBL/GenBank/DDBJ databases">
        <title>Comparative genomics of the Sigatoka disease complex on banana suggests a link between parallel evolutionary changes in Pseudocercospora fijiensis and Pseudocercospora eumusae and increased virulence on the banana host.</title>
        <authorList>
            <person name="Chang T.-C."/>
            <person name="Salvucci A."/>
            <person name="Crous P.W."/>
            <person name="Stergiopoulos I."/>
        </authorList>
    </citation>
    <scope>NUCLEOTIDE SEQUENCE [LARGE SCALE GENOMIC DNA]</scope>
    <source>
        <strain evidence="1 2">CBS 116634</strain>
    </source>
</reference>
<dbReference type="EMBL" id="LFZO01000177">
    <property type="protein sequence ID" value="KXT11869.1"/>
    <property type="molecule type" value="Genomic_DNA"/>
</dbReference>
<keyword evidence="2" id="KW-1185">Reference proteome</keyword>
<protein>
    <submittedName>
        <fullName evidence="1">Uncharacterized protein</fullName>
    </submittedName>
</protein>
<dbReference type="AlphaFoldDB" id="A0A139IB36"/>
<organism evidence="1 2">
    <name type="scientific">Pseudocercospora musae</name>
    <dbReference type="NCBI Taxonomy" id="113226"/>
    <lineage>
        <taxon>Eukaryota</taxon>
        <taxon>Fungi</taxon>
        <taxon>Dikarya</taxon>
        <taxon>Ascomycota</taxon>
        <taxon>Pezizomycotina</taxon>
        <taxon>Dothideomycetes</taxon>
        <taxon>Dothideomycetidae</taxon>
        <taxon>Mycosphaerellales</taxon>
        <taxon>Mycosphaerellaceae</taxon>
        <taxon>Pseudocercospora</taxon>
    </lineage>
</organism>
<comment type="caution">
    <text evidence="1">The sequence shown here is derived from an EMBL/GenBank/DDBJ whole genome shotgun (WGS) entry which is preliminary data.</text>
</comment>
<evidence type="ECO:0000313" key="1">
    <source>
        <dbReference type="EMBL" id="KXT11869.1"/>
    </source>
</evidence>
<proteinExistence type="predicted"/>
<dbReference type="STRING" id="113226.A0A139IB36"/>
<evidence type="ECO:0000313" key="2">
    <source>
        <dbReference type="Proteomes" id="UP000073492"/>
    </source>
</evidence>
<accession>A0A139IB36</accession>
<sequence length="337" mass="37286">MQKLEGENANEIVSLFEDLLEDARVPYHLHFAIHSLLCQARQLESLLAIKAVWRDLPALERILEGHKEACEAQKARLGSFQQASELGHDYAVAISQLIDAQLHGSHCFVSGAALFFCVMGGNAKAQAANARGNAEDIVDAEQAMQVSDTIIERFAEPTRDQYAGDPHTAFLAKHDDLELALANFLAAADGLMIQGVPYLPPTRPVVCGILATCKDIMEGNAARMKGWGGLHDKVHMQMFLIRNCAETFERLRVIKGENSNQAVMRGCLWASTARVLRSFHGLLAKWHKWCALGKAVPSPDTLVDSTSAGPAEADRLDDFFPEDFFFDWDLWLRQNDG</sequence>
<name>A0A139IB36_9PEZI</name>
<dbReference type="OrthoDB" id="2129491at2759"/>
<dbReference type="Proteomes" id="UP000073492">
    <property type="component" value="Unassembled WGS sequence"/>
</dbReference>